<dbReference type="InterPro" id="IPR001347">
    <property type="entry name" value="SIS_dom"/>
</dbReference>
<dbReference type="Gene3D" id="3.40.50.10490">
    <property type="entry name" value="Glucose-6-phosphate isomerase like protein, domain 1"/>
    <property type="match status" value="1"/>
</dbReference>
<evidence type="ECO:0000259" key="4">
    <source>
        <dbReference type="PROSITE" id="PS51071"/>
    </source>
</evidence>
<keyword evidence="1" id="KW-0805">Transcription regulation</keyword>
<dbReference type="Gene3D" id="1.10.10.10">
    <property type="entry name" value="Winged helix-like DNA-binding domain superfamily/Winged helix DNA-binding domain"/>
    <property type="match status" value="1"/>
</dbReference>
<dbReference type="EMBL" id="CDGG01000001">
    <property type="protein sequence ID" value="CEI81912.1"/>
    <property type="molecule type" value="Genomic_DNA"/>
</dbReference>
<dbReference type="InterPro" id="IPR036388">
    <property type="entry name" value="WH-like_DNA-bd_sf"/>
</dbReference>
<sequence length="251" mass="29322">MDLIEEAVNQYYETFNATDKSIASYILKHREAVEKMTIRELADACHSSKSTISRFIKKIGFAGFSEMKYAIKWQEQKETSEKSYKKSLITDIQMNIEQLQHWDFEEICEAIESSERLFVYGTGTEQKLCANELKRYFWVLNKYVHVIDDEMDFHVLMDDLTENDLIIIISLSGNTPSMLPFAQRIAAKKIPLMSITDLKNNKLAQLTDLRMYAFAHPQKSHLALEITTFSTFFVMVEALFRSYLDYLEQKK</sequence>
<dbReference type="PROSITE" id="PS51071">
    <property type="entry name" value="HTH_RPIR"/>
    <property type="match status" value="1"/>
</dbReference>
<dbReference type="GO" id="GO:0003677">
    <property type="term" value="F:DNA binding"/>
    <property type="evidence" value="ECO:0007669"/>
    <property type="project" value="UniProtKB-KW"/>
</dbReference>
<dbReference type="InterPro" id="IPR046348">
    <property type="entry name" value="SIS_dom_sf"/>
</dbReference>
<dbReference type="GO" id="GO:0003700">
    <property type="term" value="F:DNA-binding transcription factor activity"/>
    <property type="evidence" value="ECO:0007669"/>
    <property type="project" value="InterPro"/>
</dbReference>
<organism evidence="6 7">
    <name type="scientific">Oceanobacillus oncorhynchi</name>
    <dbReference type="NCBI Taxonomy" id="545501"/>
    <lineage>
        <taxon>Bacteria</taxon>
        <taxon>Bacillati</taxon>
        <taxon>Bacillota</taxon>
        <taxon>Bacilli</taxon>
        <taxon>Bacillales</taxon>
        <taxon>Bacillaceae</taxon>
        <taxon>Oceanobacillus</taxon>
    </lineage>
</organism>
<dbReference type="PANTHER" id="PTHR30514">
    <property type="entry name" value="GLUCOKINASE"/>
    <property type="match status" value="1"/>
</dbReference>
<protein>
    <submittedName>
        <fullName evidence="6">HTH-type transcriptional regulator GlvR</fullName>
    </submittedName>
</protein>
<dbReference type="GO" id="GO:1901135">
    <property type="term" value="P:carbohydrate derivative metabolic process"/>
    <property type="evidence" value="ECO:0007669"/>
    <property type="project" value="InterPro"/>
</dbReference>
<accession>A0A0A1MQK2</accession>
<dbReference type="AlphaFoldDB" id="A0A0A1MQK2"/>
<dbReference type="RefSeq" id="WP_042531364.1">
    <property type="nucleotide sequence ID" value="NZ_CAXOIH010000009.1"/>
</dbReference>
<dbReference type="SUPFAM" id="SSF53697">
    <property type="entry name" value="SIS domain"/>
    <property type="match status" value="1"/>
</dbReference>
<evidence type="ECO:0000256" key="3">
    <source>
        <dbReference type="ARBA" id="ARBA00023163"/>
    </source>
</evidence>
<dbReference type="CDD" id="cd05013">
    <property type="entry name" value="SIS_RpiR"/>
    <property type="match status" value="1"/>
</dbReference>
<evidence type="ECO:0000313" key="6">
    <source>
        <dbReference type="EMBL" id="CEI81912.1"/>
    </source>
</evidence>
<dbReference type="InterPro" id="IPR009057">
    <property type="entry name" value="Homeodomain-like_sf"/>
</dbReference>
<feature type="domain" description="HTH rpiR-type" evidence="4">
    <location>
        <begin position="2"/>
        <end position="78"/>
    </location>
</feature>
<dbReference type="PROSITE" id="PS51464">
    <property type="entry name" value="SIS"/>
    <property type="match status" value="1"/>
</dbReference>
<evidence type="ECO:0000256" key="1">
    <source>
        <dbReference type="ARBA" id="ARBA00023015"/>
    </source>
</evidence>
<dbReference type="STRING" id="545501.BN997_01767"/>
<keyword evidence="2" id="KW-0238">DNA-binding</keyword>
<dbReference type="InterPro" id="IPR000281">
    <property type="entry name" value="HTH_RpiR"/>
</dbReference>
<evidence type="ECO:0000256" key="2">
    <source>
        <dbReference type="ARBA" id="ARBA00023125"/>
    </source>
</evidence>
<evidence type="ECO:0000259" key="5">
    <source>
        <dbReference type="PROSITE" id="PS51464"/>
    </source>
</evidence>
<dbReference type="SUPFAM" id="SSF46689">
    <property type="entry name" value="Homeodomain-like"/>
    <property type="match status" value="1"/>
</dbReference>
<evidence type="ECO:0000313" key="7">
    <source>
        <dbReference type="Proteomes" id="UP000040453"/>
    </source>
</evidence>
<dbReference type="OrthoDB" id="6590756at2"/>
<dbReference type="Pfam" id="PF01418">
    <property type="entry name" value="HTH_6"/>
    <property type="match status" value="1"/>
</dbReference>
<dbReference type="InterPro" id="IPR035472">
    <property type="entry name" value="RpiR-like_SIS"/>
</dbReference>
<proteinExistence type="predicted"/>
<reference evidence="6 7" key="1">
    <citation type="submission" date="2014-11" db="EMBL/GenBank/DDBJ databases">
        <authorList>
            <person name="Urmite Genomes Urmite Genomes"/>
        </authorList>
    </citation>
    <scope>NUCLEOTIDE SEQUENCE [LARGE SCALE GENOMIC DNA]</scope>
    <source>
        <strain evidence="6 7">Oc5</strain>
    </source>
</reference>
<dbReference type="Proteomes" id="UP000040453">
    <property type="component" value="Unassembled WGS sequence"/>
</dbReference>
<dbReference type="GO" id="GO:0097367">
    <property type="term" value="F:carbohydrate derivative binding"/>
    <property type="evidence" value="ECO:0007669"/>
    <property type="project" value="InterPro"/>
</dbReference>
<dbReference type="InterPro" id="IPR047640">
    <property type="entry name" value="RpiR-like"/>
</dbReference>
<feature type="domain" description="SIS" evidence="5">
    <location>
        <begin position="107"/>
        <end position="249"/>
    </location>
</feature>
<gene>
    <name evidence="6" type="primary">glvR_2</name>
    <name evidence="6" type="ORF">BN997_01767</name>
</gene>
<keyword evidence="3" id="KW-0804">Transcription</keyword>
<name>A0A0A1MQK2_9BACI</name>
<dbReference type="Pfam" id="PF01380">
    <property type="entry name" value="SIS"/>
    <property type="match status" value="1"/>
</dbReference>
<keyword evidence="7" id="KW-1185">Reference proteome</keyword>
<dbReference type="PANTHER" id="PTHR30514:SF1">
    <property type="entry name" value="HTH-TYPE TRANSCRIPTIONAL REGULATOR HEXR-RELATED"/>
    <property type="match status" value="1"/>
</dbReference>